<evidence type="ECO:0000256" key="3">
    <source>
        <dbReference type="ARBA" id="ARBA00023163"/>
    </source>
</evidence>
<dbReference type="InterPro" id="IPR027304">
    <property type="entry name" value="Trigger_fact/SurA_dom_sf"/>
</dbReference>
<keyword evidence="6" id="KW-1185">Reference proteome</keyword>
<dbReference type="PANTHER" id="PTHR47894">
    <property type="entry name" value="HTH-TYPE TRANSCRIPTIONAL REGULATOR GADX"/>
    <property type="match status" value="1"/>
</dbReference>
<dbReference type="Pfam" id="PF12833">
    <property type="entry name" value="HTH_18"/>
    <property type="match status" value="1"/>
</dbReference>
<evidence type="ECO:0000256" key="2">
    <source>
        <dbReference type="ARBA" id="ARBA00023125"/>
    </source>
</evidence>
<evidence type="ECO:0000313" key="6">
    <source>
        <dbReference type="Proteomes" id="UP000295341"/>
    </source>
</evidence>
<dbReference type="PROSITE" id="PS01124">
    <property type="entry name" value="HTH_ARAC_FAMILY_2"/>
    <property type="match status" value="1"/>
</dbReference>
<accession>A0A4R7NSZ6</accession>
<dbReference type="GO" id="GO:0000976">
    <property type="term" value="F:transcription cis-regulatory region binding"/>
    <property type="evidence" value="ECO:0007669"/>
    <property type="project" value="TreeGrafter"/>
</dbReference>
<dbReference type="SUPFAM" id="SSF109998">
    <property type="entry name" value="Triger factor/SurA peptide-binding domain-like"/>
    <property type="match status" value="1"/>
</dbReference>
<reference evidence="5 6" key="1">
    <citation type="submission" date="2019-03" db="EMBL/GenBank/DDBJ databases">
        <title>Genomic Encyclopedia of Type Strains, Phase IV (KMG-IV): sequencing the most valuable type-strain genomes for metagenomic binning, comparative biology and taxonomic classification.</title>
        <authorList>
            <person name="Goeker M."/>
        </authorList>
    </citation>
    <scope>NUCLEOTIDE SEQUENCE [LARGE SCALE GENOMIC DNA]</scope>
    <source>
        <strain evidence="5 6">DSM 26377</strain>
    </source>
</reference>
<evidence type="ECO:0000259" key="4">
    <source>
        <dbReference type="PROSITE" id="PS01124"/>
    </source>
</evidence>
<dbReference type="OrthoDB" id="5582699at2"/>
<evidence type="ECO:0000313" key="5">
    <source>
        <dbReference type="EMBL" id="TDU24194.1"/>
    </source>
</evidence>
<dbReference type="SMART" id="SM00342">
    <property type="entry name" value="HTH_ARAC"/>
    <property type="match status" value="1"/>
</dbReference>
<dbReference type="GO" id="GO:0005829">
    <property type="term" value="C:cytosol"/>
    <property type="evidence" value="ECO:0007669"/>
    <property type="project" value="TreeGrafter"/>
</dbReference>
<dbReference type="EMBL" id="SOBT01000012">
    <property type="protein sequence ID" value="TDU24194.1"/>
    <property type="molecule type" value="Genomic_DNA"/>
</dbReference>
<dbReference type="RefSeq" id="WP_133883615.1">
    <property type="nucleotide sequence ID" value="NZ_MWIN01000003.1"/>
</dbReference>
<dbReference type="PRINTS" id="PR00032">
    <property type="entry name" value="HTHARAC"/>
</dbReference>
<dbReference type="Pfam" id="PF12625">
    <property type="entry name" value="Arabinose_bd"/>
    <property type="match status" value="1"/>
</dbReference>
<comment type="caution">
    <text evidence="5">The sequence shown here is derived from an EMBL/GenBank/DDBJ whole genome shotgun (WGS) entry which is preliminary data.</text>
</comment>
<name>A0A4R7NSZ6_9GAMM</name>
<protein>
    <submittedName>
        <fullName evidence="5">AraC family transcriptional regulator</fullName>
    </submittedName>
</protein>
<keyword evidence="2" id="KW-0238">DNA-binding</keyword>
<feature type="domain" description="HTH araC/xylS-type" evidence="4">
    <location>
        <begin position="233"/>
        <end position="333"/>
    </location>
</feature>
<dbReference type="InterPro" id="IPR018060">
    <property type="entry name" value="HTH_AraC"/>
</dbReference>
<keyword evidence="1" id="KW-0805">Transcription regulation</keyword>
<dbReference type="InterPro" id="IPR032687">
    <property type="entry name" value="AraC-type_N"/>
</dbReference>
<gene>
    <name evidence="5" type="ORF">DFR24_4459</name>
</gene>
<sequence length="345" mass="39806">MATISSYYFRECIQGAARKGQDTGRLLTTAGVSPSLLDDFNARGDVRAMARLVQQVWYSMDDEFMGFTEHRAKVGLFGLMTRFLVPCESLEQVLKAGARFYNLCRTDTHLHFTLNEGQAIFEVSFSRPDLDPAHYFLEFWMVIWHRLAGWITGGPLPLQWASFTFSEPVEYLEEFKYMFPCEQRFDQPKSCFAFDEKHLRLPVVRNRAELKAMLREAPLMFLTMPASDLGLARRVRAALLPTQGKIGEFPSIEDLARRFNMTPQTLRRKLQREGTSYGEIKENIRRDIAIQKVLKGNARIEEIALAVGYAETRSFTRAFRQWTGYSPLHYRQKYFRSATSGGRLS</sequence>
<dbReference type="Proteomes" id="UP000295341">
    <property type="component" value="Unassembled WGS sequence"/>
</dbReference>
<dbReference type="PANTHER" id="PTHR47894:SF1">
    <property type="entry name" value="HTH-TYPE TRANSCRIPTIONAL REGULATOR VQSM"/>
    <property type="match status" value="1"/>
</dbReference>
<dbReference type="AlphaFoldDB" id="A0A4R7NSZ6"/>
<proteinExistence type="predicted"/>
<dbReference type="InterPro" id="IPR020449">
    <property type="entry name" value="Tscrpt_reg_AraC-type_HTH"/>
</dbReference>
<evidence type="ECO:0000256" key="1">
    <source>
        <dbReference type="ARBA" id="ARBA00023015"/>
    </source>
</evidence>
<dbReference type="Gene3D" id="1.10.10.60">
    <property type="entry name" value="Homeodomain-like"/>
    <property type="match status" value="1"/>
</dbReference>
<organism evidence="5 6">
    <name type="scientific">Panacagrimonas perspica</name>
    <dbReference type="NCBI Taxonomy" id="381431"/>
    <lineage>
        <taxon>Bacteria</taxon>
        <taxon>Pseudomonadati</taxon>
        <taxon>Pseudomonadota</taxon>
        <taxon>Gammaproteobacteria</taxon>
        <taxon>Nevskiales</taxon>
        <taxon>Nevskiaceae</taxon>
        <taxon>Panacagrimonas</taxon>
    </lineage>
</organism>
<dbReference type="GO" id="GO:0003700">
    <property type="term" value="F:DNA-binding transcription factor activity"/>
    <property type="evidence" value="ECO:0007669"/>
    <property type="project" value="InterPro"/>
</dbReference>
<dbReference type="InterPro" id="IPR009057">
    <property type="entry name" value="Homeodomain-like_sf"/>
</dbReference>
<keyword evidence="3" id="KW-0804">Transcription</keyword>
<dbReference type="SUPFAM" id="SSF46689">
    <property type="entry name" value="Homeodomain-like"/>
    <property type="match status" value="1"/>
</dbReference>